<evidence type="ECO:0000313" key="1">
    <source>
        <dbReference type="EMBL" id="QXI31559.1"/>
    </source>
</evidence>
<reference evidence="1 2" key="2">
    <citation type="journal article" date="2021" name="Microorganisms">
        <title>The Ever-Expanding Pseudomonas Genus: Description of 43 New Species and Partition of the Pseudomonas putida Group.</title>
        <authorList>
            <person name="Girard L."/>
            <person name="Lood C."/>
            <person name="Hofte M."/>
            <person name="Vandamme P."/>
            <person name="Rokni-Zadeh H."/>
            <person name="van Noort V."/>
            <person name="Lavigne R."/>
            <person name="De Mot R."/>
        </authorList>
    </citation>
    <scope>NUCLEOTIDE SEQUENCE [LARGE SCALE GENOMIC DNA]</scope>
    <source>
        <strain evidence="1 2">RW8P3</strain>
    </source>
</reference>
<protein>
    <submittedName>
        <fullName evidence="1">Uncharacterized protein</fullName>
    </submittedName>
</protein>
<evidence type="ECO:0000313" key="2">
    <source>
        <dbReference type="Proteomes" id="UP000634530"/>
    </source>
</evidence>
<dbReference type="EMBL" id="CP077093">
    <property type="protein sequence ID" value="QXI31559.1"/>
    <property type="molecule type" value="Genomic_DNA"/>
</dbReference>
<organism evidence="1 2">
    <name type="scientific">Pseudomonas vanderleydeniana</name>
    <dbReference type="NCBI Taxonomy" id="2745495"/>
    <lineage>
        <taxon>Bacteria</taxon>
        <taxon>Pseudomonadati</taxon>
        <taxon>Pseudomonadota</taxon>
        <taxon>Gammaproteobacteria</taxon>
        <taxon>Pseudomonadales</taxon>
        <taxon>Pseudomonadaceae</taxon>
        <taxon>Pseudomonas</taxon>
    </lineage>
</organism>
<gene>
    <name evidence="1" type="ORF">HU752_020165</name>
</gene>
<sequence>MTLSIGDTLRLITVDLAAITFTDWLSFRDAVPGDIARVLRIWEEPEGRSIQLICEAQPGFPEWGATFRETGLTYEVVPR</sequence>
<reference evidence="1 2" key="1">
    <citation type="journal article" date="2020" name="Microorganisms">
        <title>Reliable Identification of Environmental Pseudomonas Isolates Using the rpoD Gene.</title>
        <authorList>
            <consortium name="The Broad Institute Genome Sequencing Platform"/>
            <person name="Girard L."/>
            <person name="Lood C."/>
            <person name="Rokni-Zadeh H."/>
            <person name="van Noort V."/>
            <person name="Lavigne R."/>
            <person name="De Mot R."/>
        </authorList>
    </citation>
    <scope>NUCLEOTIDE SEQUENCE [LARGE SCALE GENOMIC DNA]</scope>
    <source>
        <strain evidence="1 2">RW8P3</strain>
    </source>
</reference>
<dbReference type="AlphaFoldDB" id="A0A9E6TV59"/>
<keyword evidence="2" id="KW-1185">Reference proteome</keyword>
<dbReference type="KEGG" id="pvw:HU752_020165"/>
<dbReference type="Proteomes" id="UP000634530">
    <property type="component" value="Chromosome"/>
</dbReference>
<accession>A0A9E6TV59</accession>
<proteinExistence type="predicted"/>
<name>A0A9E6TV59_9PSED</name>